<protein>
    <submittedName>
        <fullName evidence="1">Uncharacterized protein</fullName>
    </submittedName>
</protein>
<gene>
    <name evidence="1" type="ORF">AMJ52_08345</name>
</gene>
<accession>A0A0S7YAP8</accession>
<evidence type="ECO:0000313" key="1">
    <source>
        <dbReference type="EMBL" id="KPJ71734.1"/>
    </source>
</evidence>
<comment type="caution">
    <text evidence="1">The sequence shown here is derived from an EMBL/GenBank/DDBJ whole genome shotgun (WGS) entry which is preliminary data.</text>
</comment>
<organism evidence="1 2">
    <name type="scientific">candidate division TA06 bacterium DG_78</name>
    <dbReference type="NCBI Taxonomy" id="1703772"/>
    <lineage>
        <taxon>Bacteria</taxon>
        <taxon>Bacteria division TA06</taxon>
    </lineage>
</organism>
<dbReference type="Proteomes" id="UP000051012">
    <property type="component" value="Unassembled WGS sequence"/>
</dbReference>
<name>A0A0S7YAP8_UNCT6</name>
<proteinExistence type="predicted"/>
<evidence type="ECO:0000313" key="2">
    <source>
        <dbReference type="Proteomes" id="UP000051012"/>
    </source>
</evidence>
<dbReference type="AlphaFoldDB" id="A0A0S7YAP8"/>
<dbReference type="EMBL" id="LJNI01000119">
    <property type="protein sequence ID" value="KPJ71734.1"/>
    <property type="molecule type" value="Genomic_DNA"/>
</dbReference>
<sequence length="71" mass="7918">MIGLLASLPFWLSSHPAPMHRCGTVTFATCQKSFLFFILEKGEITVAATATGDLIRLDIYKDLIIFQIVDM</sequence>
<reference evidence="1 2" key="1">
    <citation type="journal article" date="2015" name="Microbiome">
        <title>Genomic resolution of linkages in carbon, nitrogen, and sulfur cycling among widespread estuary sediment bacteria.</title>
        <authorList>
            <person name="Baker B.J."/>
            <person name="Lazar C.S."/>
            <person name="Teske A.P."/>
            <person name="Dick G.J."/>
        </authorList>
    </citation>
    <scope>NUCLEOTIDE SEQUENCE [LARGE SCALE GENOMIC DNA]</scope>
    <source>
        <strain evidence="1">DG_78</strain>
    </source>
</reference>